<dbReference type="AlphaFoldDB" id="A0A5J9VZX6"/>
<protein>
    <submittedName>
        <fullName evidence="1">Uncharacterized protein</fullName>
    </submittedName>
</protein>
<dbReference type="EMBL" id="RWGY01000007">
    <property type="protein sequence ID" value="TVU41253.1"/>
    <property type="molecule type" value="Genomic_DNA"/>
</dbReference>
<feature type="non-terminal residue" evidence="1">
    <location>
        <position position="1"/>
    </location>
</feature>
<name>A0A5J9VZX6_9POAL</name>
<dbReference type="Gramene" id="TVU41253">
    <property type="protein sequence ID" value="TVU41253"/>
    <property type="gene ID" value="EJB05_14756"/>
</dbReference>
<gene>
    <name evidence="1" type="ORF">EJB05_14756</name>
</gene>
<evidence type="ECO:0000313" key="1">
    <source>
        <dbReference type="EMBL" id="TVU41253.1"/>
    </source>
</evidence>
<proteinExistence type="predicted"/>
<comment type="caution">
    <text evidence="1">The sequence shown here is derived from an EMBL/GenBank/DDBJ whole genome shotgun (WGS) entry which is preliminary data.</text>
</comment>
<sequence length="201" mass="21891">MLGPDPQNEDIGHGQSVLASSFAMTIERWRARRRVGAGAGVEHVGDGDVSPSPSSLLGFVWIWHRDLRLIEVGVGSGGAAPISFQRRRKPLAAPGRAASDPRPSLVDAATGFRSVILHGDLGRKREDSSYGKCLDLNCVLYHEFCSPNMRSGIKMDNEINHGFSLTEKRHSCVSKIDAQRKQTTTNLLLGAEVNVEAQECE</sequence>
<feature type="non-terminal residue" evidence="1">
    <location>
        <position position="201"/>
    </location>
</feature>
<reference evidence="1 2" key="1">
    <citation type="journal article" date="2019" name="Sci. Rep.">
        <title>A high-quality genome of Eragrostis curvula grass provides insights into Poaceae evolution and supports new strategies to enhance forage quality.</title>
        <authorList>
            <person name="Carballo J."/>
            <person name="Santos B.A.C.M."/>
            <person name="Zappacosta D."/>
            <person name="Garbus I."/>
            <person name="Selva J.P."/>
            <person name="Gallo C.A."/>
            <person name="Diaz A."/>
            <person name="Albertini E."/>
            <person name="Caccamo M."/>
            <person name="Echenique V."/>
        </authorList>
    </citation>
    <scope>NUCLEOTIDE SEQUENCE [LARGE SCALE GENOMIC DNA]</scope>
    <source>
        <strain evidence="2">cv. Victoria</strain>
        <tissue evidence="1">Leaf</tissue>
    </source>
</reference>
<evidence type="ECO:0000313" key="2">
    <source>
        <dbReference type="Proteomes" id="UP000324897"/>
    </source>
</evidence>
<keyword evidence="2" id="KW-1185">Reference proteome</keyword>
<accession>A0A5J9VZX6</accession>
<organism evidence="1 2">
    <name type="scientific">Eragrostis curvula</name>
    <name type="common">weeping love grass</name>
    <dbReference type="NCBI Taxonomy" id="38414"/>
    <lineage>
        <taxon>Eukaryota</taxon>
        <taxon>Viridiplantae</taxon>
        <taxon>Streptophyta</taxon>
        <taxon>Embryophyta</taxon>
        <taxon>Tracheophyta</taxon>
        <taxon>Spermatophyta</taxon>
        <taxon>Magnoliopsida</taxon>
        <taxon>Liliopsida</taxon>
        <taxon>Poales</taxon>
        <taxon>Poaceae</taxon>
        <taxon>PACMAD clade</taxon>
        <taxon>Chloridoideae</taxon>
        <taxon>Eragrostideae</taxon>
        <taxon>Eragrostidinae</taxon>
        <taxon>Eragrostis</taxon>
    </lineage>
</organism>
<dbReference type="Proteomes" id="UP000324897">
    <property type="component" value="Chromosome 4"/>
</dbReference>